<feature type="compositionally biased region" description="Acidic residues" evidence="1">
    <location>
        <begin position="86"/>
        <end position="112"/>
    </location>
</feature>
<evidence type="ECO:0000256" key="1">
    <source>
        <dbReference type="SAM" id="MobiDB-lite"/>
    </source>
</evidence>
<keyword evidence="3" id="KW-1185">Reference proteome</keyword>
<proteinExistence type="predicted"/>
<gene>
    <name evidence="2" type="ORF">ACFPKY_08270</name>
</gene>
<evidence type="ECO:0000313" key="3">
    <source>
        <dbReference type="Proteomes" id="UP001595956"/>
    </source>
</evidence>
<accession>A0ABW0MZJ0</accession>
<name>A0ABW0MZJ0_9ACTN</name>
<dbReference type="EMBL" id="JBHSMD010000002">
    <property type="protein sequence ID" value="MFC5493092.1"/>
    <property type="molecule type" value="Genomic_DNA"/>
</dbReference>
<sequence>MGEEAAKLLGALSGWAKDHVGDGHIDTGAPECTYCPICKTVHVLRQASPEVRTQLATAASALLQAAAGLMATPVPGERGAGVQNIDLDDDLDDDSADWPEDTDSEDSGEGDR</sequence>
<comment type="caution">
    <text evidence="2">The sequence shown here is derived from an EMBL/GenBank/DDBJ whole genome shotgun (WGS) entry which is preliminary data.</text>
</comment>
<feature type="region of interest" description="Disordered" evidence="1">
    <location>
        <begin position="73"/>
        <end position="112"/>
    </location>
</feature>
<dbReference type="RefSeq" id="WP_345171868.1">
    <property type="nucleotide sequence ID" value="NZ_BAABFQ010000003.1"/>
</dbReference>
<reference evidence="3" key="1">
    <citation type="journal article" date="2019" name="Int. J. Syst. Evol. Microbiol.">
        <title>The Global Catalogue of Microorganisms (GCM) 10K type strain sequencing project: providing services to taxonomists for standard genome sequencing and annotation.</title>
        <authorList>
            <consortium name="The Broad Institute Genomics Platform"/>
            <consortium name="The Broad Institute Genome Sequencing Center for Infectious Disease"/>
            <person name="Wu L."/>
            <person name="Ma J."/>
        </authorList>
    </citation>
    <scope>NUCLEOTIDE SEQUENCE [LARGE SCALE GENOMIC DNA]</scope>
    <source>
        <strain evidence="3">KACC 13778</strain>
    </source>
</reference>
<organism evidence="2 3">
    <name type="scientific">Nocardioides caricicola</name>
    <dbReference type="NCBI Taxonomy" id="634770"/>
    <lineage>
        <taxon>Bacteria</taxon>
        <taxon>Bacillati</taxon>
        <taxon>Actinomycetota</taxon>
        <taxon>Actinomycetes</taxon>
        <taxon>Propionibacteriales</taxon>
        <taxon>Nocardioidaceae</taxon>
        <taxon>Nocardioides</taxon>
    </lineage>
</organism>
<dbReference type="Proteomes" id="UP001595956">
    <property type="component" value="Unassembled WGS sequence"/>
</dbReference>
<evidence type="ECO:0000313" key="2">
    <source>
        <dbReference type="EMBL" id="MFC5493092.1"/>
    </source>
</evidence>
<protein>
    <submittedName>
        <fullName evidence="2">Uncharacterized protein</fullName>
    </submittedName>
</protein>